<evidence type="ECO:0000313" key="2">
    <source>
        <dbReference type="Proteomes" id="UP000249363"/>
    </source>
</evidence>
<dbReference type="InterPro" id="IPR031818">
    <property type="entry name" value="Hri1"/>
</dbReference>
<proteinExistence type="predicted"/>
<dbReference type="RefSeq" id="XP_040737662.1">
    <property type="nucleotide sequence ID" value="XM_040882046.1"/>
</dbReference>
<dbReference type="OrthoDB" id="4045395at2759"/>
<dbReference type="InterPro" id="IPR043047">
    <property type="entry name" value="Hri1_N_sf"/>
</dbReference>
<evidence type="ECO:0000313" key="1">
    <source>
        <dbReference type="EMBL" id="RAO73148.1"/>
    </source>
</evidence>
<dbReference type="Gene3D" id="2.40.128.310">
    <property type="entry name" value="Protein HRI1, C-terminal domain"/>
    <property type="match status" value="1"/>
</dbReference>
<evidence type="ECO:0008006" key="3">
    <source>
        <dbReference type="Google" id="ProtNLM"/>
    </source>
</evidence>
<keyword evidence="2" id="KW-1185">Reference proteome</keyword>
<dbReference type="EMBL" id="MIKG01000023">
    <property type="protein sequence ID" value="RAO73148.1"/>
    <property type="molecule type" value="Genomic_DNA"/>
</dbReference>
<dbReference type="CDD" id="cd11693">
    <property type="entry name" value="HRI1_C_like"/>
    <property type="match status" value="1"/>
</dbReference>
<sequence length="259" mass="28618">MASEHPIQIPVLQGHALSITPSITERRGAKFGDAKSMTEPSSVLAVYSTAGYYVDIRVAKAGDQNILDLATSNLNAPLSDDLEWAFAGKVEVRLPDQQDTKAIAQAHARARWNRIIDSQLSYLPDETDEADLTLQPDGSILEAGGFPNPTTGEEEPFQEIWYLIPQLPLTGNCVVLKADHQDIHVRGLIVRVGQWCQGILYRSKDDKVVERWHLEAPGNWIRDLRIGESTVSLPCTNTFAHLEIGGTIELDGITWVVVE</sequence>
<dbReference type="STRING" id="1196081.A0A364LBH2"/>
<gene>
    <name evidence="1" type="ORF">BHQ10_009160</name>
</gene>
<organism evidence="1 2">
    <name type="scientific">Talaromyces amestolkiae</name>
    <dbReference type="NCBI Taxonomy" id="1196081"/>
    <lineage>
        <taxon>Eukaryota</taxon>
        <taxon>Fungi</taxon>
        <taxon>Dikarya</taxon>
        <taxon>Ascomycota</taxon>
        <taxon>Pezizomycotina</taxon>
        <taxon>Eurotiomycetes</taxon>
        <taxon>Eurotiomycetidae</taxon>
        <taxon>Eurotiales</taxon>
        <taxon>Trichocomaceae</taxon>
        <taxon>Talaromyces</taxon>
        <taxon>Talaromyces sect. Talaromyces</taxon>
    </lineage>
</organism>
<name>A0A364LBH2_TALAM</name>
<comment type="caution">
    <text evidence="1">The sequence shown here is derived from an EMBL/GenBank/DDBJ whole genome shotgun (WGS) entry which is preliminary data.</text>
</comment>
<accession>A0A364LBH2</accession>
<dbReference type="AlphaFoldDB" id="A0A364LBH2"/>
<dbReference type="Proteomes" id="UP000249363">
    <property type="component" value="Unassembled WGS sequence"/>
</dbReference>
<dbReference type="GeneID" id="63798374"/>
<protein>
    <recommendedName>
        <fullName evidence="3">Protein HRI1</fullName>
    </recommendedName>
</protein>
<dbReference type="Gene3D" id="2.40.128.320">
    <property type="entry name" value="Protein HRI1, N-terminal domain"/>
    <property type="match status" value="1"/>
</dbReference>
<reference evidence="1 2" key="1">
    <citation type="journal article" date="2017" name="Biotechnol. Biofuels">
        <title>Differential beta-glucosidase expression as a function of carbon source availability in Talaromyces amestolkiae: a genomic and proteomic approach.</title>
        <authorList>
            <person name="de Eugenio L.I."/>
            <person name="Mendez-Liter J.A."/>
            <person name="Nieto-Dominguez M."/>
            <person name="Alonso L."/>
            <person name="Gil-Munoz J."/>
            <person name="Barriuso J."/>
            <person name="Prieto A."/>
            <person name="Martinez M.J."/>
        </authorList>
    </citation>
    <scope>NUCLEOTIDE SEQUENCE [LARGE SCALE GENOMIC DNA]</scope>
    <source>
        <strain evidence="1 2">CIB</strain>
    </source>
</reference>
<dbReference type="Pfam" id="PF16815">
    <property type="entry name" value="HRI1"/>
    <property type="match status" value="1"/>
</dbReference>